<dbReference type="InterPro" id="IPR032484">
    <property type="entry name" value="DUF5052"/>
</dbReference>
<keyword evidence="2" id="KW-1185">Reference proteome</keyword>
<dbReference type="PROSITE" id="PS51257">
    <property type="entry name" value="PROKAR_LIPOPROTEIN"/>
    <property type="match status" value="1"/>
</dbReference>
<name>A0A9J6P823_9CLOT</name>
<organism evidence="1 2">
    <name type="scientific">Oceanirhabdus seepicola</name>
    <dbReference type="NCBI Taxonomy" id="2828781"/>
    <lineage>
        <taxon>Bacteria</taxon>
        <taxon>Bacillati</taxon>
        <taxon>Bacillota</taxon>
        <taxon>Clostridia</taxon>
        <taxon>Eubacteriales</taxon>
        <taxon>Clostridiaceae</taxon>
        <taxon>Oceanirhabdus</taxon>
    </lineage>
</organism>
<proteinExistence type="predicted"/>
<dbReference type="RefSeq" id="WP_250861324.1">
    <property type="nucleotide sequence ID" value="NZ_JAGSOJ010000005.1"/>
</dbReference>
<evidence type="ECO:0000313" key="1">
    <source>
        <dbReference type="EMBL" id="MCM1992158.1"/>
    </source>
</evidence>
<dbReference type="Proteomes" id="UP001056429">
    <property type="component" value="Unassembled WGS sequence"/>
</dbReference>
<reference evidence="1" key="2">
    <citation type="submission" date="2021-04" db="EMBL/GenBank/DDBJ databases">
        <authorList>
            <person name="Dong X."/>
        </authorList>
    </citation>
    <scope>NUCLEOTIDE SEQUENCE</scope>
    <source>
        <strain evidence="1">ZWT</strain>
    </source>
</reference>
<sequence length="193" mass="21652">MKKKLSIFMMIMMIFLIAFTGCTKLRSTVKDFTAETLGLSRDFYVYDDFGNTTMAVSGNSTDMESSEVDNVILITIDGYTWQHVGSSMIAAEKGVKNLVDEYDLETNIDSGKNGTGILMSLDRKINNFKSKMTGLKRVLVIKNQSGVIVGVYEGNKVLVEESSLPQSTKILIDGKRMTIYRCDYEIFEQGMLR</sequence>
<accession>A0A9J6P823</accession>
<gene>
    <name evidence="1" type="ORF">KDK92_20750</name>
</gene>
<dbReference type="EMBL" id="JAGSOJ010000005">
    <property type="protein sequence ID" value="MCM1992158.1"/>
    <property type="molecule type" value="Genomic_DNA"/>
</dbReference>
<dbReference type="AlphaFoldDB" id="A0A9J6P823"/>
<comment type="caution">
    <text evidence="1">The sequence shown here is derived from an EMBL/GenBank/DDBJ whole genome shotgun (WGS) entry which is preliminary data.</text>
</comment>
<dbReference type="Pfam" id="PF16475">
    <property type="entry name" value="DUF5052"/>
    <property type="match status" value="1"/>
</dbReference>
<reference evidence="1" key="1">
    <citation type="journal article" date="2021" name="mSystems">
        <title>Bacteria and Archaea Synergistically Convert Glycine Betaine to Biogenic Methane in the Formosa Cold Seep of the South China Sea.</title>
        <authorList>
            <person name="Li L."/>
            <person name="Zhang W."/>
            <person name="Zhang S."/>
            <person name="Song L."/>
            <person name="Sun Q."/>
            <person name="Zhang H."/>
            <person name="Xiang H."/>
            <person name="Dong X."/>
        </authorList>
    </citation>
    <scope>NUCLEOTIDE SEQUENCE</scope>
    <source>
        <strain evidence="1">ZWT</strain>
    </source>
</reference>
<protein>
    <submittedName>
        <fullName evidence="1">DUF5052 family protein</fullName>
    </submittedName>
</protein>
<evidence type="ECO:0000313" key="2">
    <source>
        <dbReference type="Proteomes" id="UP001056429"/>
    </source>
</evidence>